<dbReference type="GO" id="GO:0005737">
    <property type="term" value="C:cytoplasm"/>
    <property type="evidence" value="ECO:0007669"/>
    <property type="project" value="UniProtKB-SubCell"/>
</dbReference>
<protein>
    <submittedName>
        <fullName evidence="6">Nitric oxide-dependent regulator DnrN or NorA</fullName>
    </submittedName>
</protein>
<dbReference type="Gene3D" id="1.20.120.520">
    <property type="entry name" value="nmb1532 protein domain like"/>
    <property type="match status" value="1"/>
</dbReference>
<keyword evidence="2" id="KW-0963">Cytoplasm</keyword>
<proteinExistence type="predicted"/>
<dbReference type="InterPro" id="IPR012312">
    <property type="entry name" value="Hemerythrin-like"/>
</dbReference>
<dbReference type="RefSeq" id="WP_008625342.1">
    <property type="nucleotide sequence ID" value="NZ_AMZY02000007.1"/>
</dbReference>
<feature type="domain" description="Hemerythrin-like" evidence="5">
    <location>
        <begin position="82"/>
        <end position="234"/>
    </location>
</feature>
<reference evidence="6" key="1">
    <citation type="submission" date="2013-01" db="EMBL/GenBank/DDBJ databases">
        <title>Genome assembly of Mariniradius saccharolyticus AK6.</title>
        <authorList>
            <person name="Vaidya B."/>
            <person name="Khatri I."/>
            <person name="Tanuku N.R.S."/>
            <person name="Subramanian S."/>
            <person name="Pinnaka A."/>
        </authorList>
    </citation>
    <scope>NUCLEOTIDE SEQUENCE [LARGE SCALE GENOMIC DNA]</scope>
    <source>
        <strain evidence="6">AK6</strain>
    </source>
</reference>
<accession>M7YA83</accession>
<dbReference type="EMBL" id="AMZY02000007">
    <property type="protein sequence ID" value="EMS34091.1"/>
    <property type="molecule type" value="Genomic_DNA"/>
</dbReference>
<dbReference type="PANTHER" id="PTHR36438">
    <property type="entry name" value="IRON-SULFUR CLUSTER REPAIR PROTEIN YTFE"/>
    <property type="match status" value="1"/>
</dbReference>
<dbReference type="InterPro" id="IPR019903">
    <property type="entry name" value="RIC_family"/>
</dbReference>
<name>M7YA83_9BACT</name>
<dbReference type="STRING" id="1239962.C943_03907"/>
<evidence type="ECO:0000259" key="5">
    <source>
        <dbReference type="Pfam" id="PF01814"/>
    </source>
</evidence>
<evidence type="ECO:0000256" key="1">
    <source>
        <dbReference type="ARBA" id="ARBA00004496"/>
    </source>
</evidence>
<evidence type="ECO:0000256" key="4">
    <source>
        <dbReference type="ARBA" id="ARBA00023004"/>
    </source>
</evidence>
<gene>
    <name evidence="6" type="ORF">C943_03907</name>
</gene>
<dbReference type="Proteomes" id="UP000010953">
    <property type="component" value="Unassembled WGS sequence"/>
</dbReference>
<evidence type="ECO:0000313" key="6">
    <source>
        <dbReference type="EMBL" id="EMS34091.1"/>
    </source>
</evidence>
<keyword evidence="7" id="KW-1185">Reference proteome</keyword>
<comment type="caution">
    <text evidence="6">The sequence shown here is derived from an EMBL/GenBank/DDBJ whole genome shotgun (WGS) entry which is preliminary data.</text>
</comment>
<organism evidence="6 7">
    <name type="scientific">Mariniradius saccharolyticus AK6</name>
    <dbReference type="NCBI Taxonomy" id="1239962"/>
    <lineage>
        <taxon>Bacteria</taxon>
        <taxon>Pseudomonadati</taxon>
        <taxon>Bacteroidota</taxon>
        <taxon>Cytophagia</taxon>
        <taxon>Cytophagales</taxon>
        <taxon>Cyclobacteriaceae</taxon>
        <taxon>Mariniradius</taxon>
    </lineage>
</organism>
<dbReference type="Pfam" id="PF01814">
    <property type="entry name" value="Hemerythrin"/>
    <property type="match status" value="1"/>
</dbReference>
<dbReference type="PANTHER" id="PTHR36438:SF1">
    <property type="entry name" value="IRON-SULFUR CLUSTER REPAIR PROTEIN YTFE"/>
    <property type="match status" value="1"/>
</dbReference>
<evidence type="ECO:0000256" key="2">
    <source>
        <dbReference type="ARBA" id="ARBA00022490"/>
    </source>
</evidence>
<sequence length="243" mass="27954">MTTEMENLAEKKVGRIVADNFRTAQVFSQYGIDFCCKGGITLKAACELNGASVASVLSDLEKTMTTPEEVHFRDFGMTDLIDYIVDTHHKYVEKTIPALKAYLQKLEHVHGDRHPELFEIRRLFFEAADALTIHMKKEELILFPYIKAMEEAQKSHFPLSKPHFGHIENPIHMMEDDHAGEGERFRIISELSHGYTPPKDGCQTYRVAFAMLEEFEYDLHTHIHLENNILFPKALEAFELLNS</sequence>
<dbReference type="AlphaFoldDB" id="M7YA83"/>
<dbReference type="eggNOG" id="COG2846">
    <property type="taxonomic scope" value="Bacteria"/>
</dbReference>
<dbReference type="InParanoid" id="M7YA83"/>
<evidence type="ECO:0000256" key="3">
    <source>
        <dbReference type="ARBA" id="ARBA00022723"/>
    </source>
</evidence>
<comment type="subcellular location">
    <subcellularLocation>
        <location evidence="1">Cytoplasm</location>
    </subcellularLocation>
</comment>
<dbReference type="NCBIfam" id="TIGR03652">
    <property type="entry name" value="FeS_repair_RIC"/>
    <property type="match status" value="1"/>
</dbReference>
<keyword evidence="3" id="KW-0479">Metal-binding</keyword>
<dbReference type="Pfam" id="PF04405">
    <property type="entry name" value="ScdA_N"/>
    <property type="match status" value="1"/>
</dbReference>
<evidence type="ECO:0000313" key="7">
    <source>
        <dbReference type="Proteomes" id="UP000010953"/>
    </source>
</evidence>
<keyword evidence="4" id="KW-0408">Iron</keyword>
<dbReference type="GO" id="GO:0046872">
    <property type="term" value="F:metal ion binding"/>
    <property type="evidence" value="ECO:0007669"/>
    <property type="project" value="UniProtKB-KW"/>
</dbReference>